<keyword evidence="2" id="KW-1185">Reference proteome</keyword>
<organism evidence="1">
    <name type="scientific">Notodromas monacha</name>
    <dbReference type="NCBI Taxonomy" id="399045"/>
    <lineage>
        <taxon>Eukaryota</taxon>
        <taxon>Metazoa</taxon>
        <taxon>Ecdysozoa</taxon>
        <taxon>Arthropoda</taxon>
        <taxon>Crustacea</taxon>
        <taxon>Oligostraca</taxon>
        <taxon>Ostracoda</taxon>
        <taxon>Podocopa</taxon>
        <taxon>Podocopida</taxon>
        <taxon>Cypridocopina</taxon>
        <taxon>Cypridoidea</taxon>
        <taxon>Cyprididae</taxon>
        <taxon>Notodromas</taxon>
    </lineage>
</organism>
<gene>
    <name evidence="1" type="ORF">NMOB1V02_LOCUS5905</name>
</gene>
<dbReference type="EMBL" id="CAJPEX010001146">
    <property type="protein sequence ID" value="CAG0918346.1"/>
    <property type="molecule type" value="Genomic_DNA"/>
</dbReference>
<accession>A0A7R9BPD3</accession>
<name>A0A7R9BPD3_9CRUS</name>
<evidence type="ECO:0000313" key="1">
    <source>
        <dbReference type="EMBL" id="CAD7278194.1"/>
    </source>
</evidence>
<proteinExistence type="predicted"/>
<protein>
    <submittedName>
        <fullName evidence="1">Uncharacterized protein</fullName>
    </submittedName>
</protein>
<dbReference type="EMBL" id="OA883183">
    <property type="protein sequence ID" value="CAD7278194.1"/>
    <property type="molecule type" value="Genomic_DNA"/>
</dbReference>
<dbReference type="Proteomes" id="UP000678499">
    <property type="component" value="Unassembled WGS sequence"/>
</dbReference>
<reference evidence="1" key="1">
    <citation type="submission" date="2020-11" db="EMBL/GenBank/DDBJ databases">
        <authorList>
            <person name="Tran Van P."/>
        </authorList>
    </citation>
    <scope>NUCLEOTIDE SEQUENCE</scope>
</reference>
<evidence type="ECO:0000313" key="2">
    <source>
        <dbReference type="Proteomes" id="UP000678499"/>
    </source>
</evidence>
<sequence length="203" mass="22407">MRGSIQAYLQLLSTSGAHSGTTGRQVGVVEVASDVVVTKRPREVTASVERWLSHYPSDRNEFCLECGLRKAVENLWTSMRGSIQAYLQLLSTSGAHSGTTGRQVGVVEVASDVVVTKRPREVTASVERWLSHYPSDRNEFCLECGLRKAVEKVKEKKKHVPLLDNFETRLKRVRVVSLVAECPPAKVPLLSSLALFMTGLSGR</sequence>
<dbReference type="AlphaFoldDB" id="A0A7R9BPD3"/>